<feature type="region of interest" description="Disordered" evidence="2">
    <location>
        <begin position="1"/>
        <end position="21"/>
    </location>
</feature>
<proteinExistence type="predicted"/>
<reference evidence="3" key="1">
    <citation type="submission" date="2021-09" db="EMBL/GenBank/DDBJ databases">
        <authorList>
            <consortium name="AG Swart"/>
            <person name="Singh M."/>
            <person name="Singh A."/>
            <person name="Seah K."/>
            <person name="Emmerich C."/>
        </authorList>
    </citation>
    <scope>NUCLEOTIDE SEQUENCE</scope>
    <source>
        <strain evidence="3">ATCC30299</strain>
    </source>
</reference>
<dbReference type="AlphaFoldDB" id="A0AAU9JXI1"/>
<dbReference type="InterPro" id="IPR003107">
    <property type="entry name" value="HAT"/>
</dbReference>
<dbReference type="SMART" id="SM00386">
    <property type="entry name" value="HAT"/>
    <property type="match status" value="4"/>
</dbReference>
<sequence>MAQLLKAEKKIRNKENRESTRPHTVMEFEKALLTSPRSSFLWIHYAAMLIETQGPDSGRELLKRAISKLDPTEEREKLNLHLALINLESHYGDSDSFDDSIEQALLTNNPELIYRHKAKKQIDKGNFEEAEETLNYICKKFNKSIENWALLCKFFLKDKKDEDGFKEAMRRGLQSTDNSIELKKRIAVMEYEYGSQERGRTIFETLIADKPNRADLWRVYIGMEIKYNTHEQVNELFEKVLTVKLSRSNLENFEKMHQDYQSKIKNKN</sequence>
<dbReference type="SUPFAM" id="SSF48452">
    <property type="entry name" value="TPR-like"/>
    <property type="match status" value="2"/>
</dbReference>
<dbReference type="Proteomes" id="UP001162131">
    <property type="component" value="Unassembled WGS sequence"/>
</dbReference>
<evidence type="ECO:0000313" key="3">
    <source>
        <dbReference type="EMBL" id="CAG9328119.1"/>
    </source>
</evidence>
<keyword evidence="4" id="KW-1185">Reference proteome</keyword>
<dbReference type="Gene3D" id="1.25.40.10">
    <property type="entry name" value="Tetratricopeptide repeat domain"/>
    <property type="match status" value="1"/>
</dbReference>
<organism evidence="3 4">
    <name type="scientific">Blepharisma stoltei</name>
    <dbReference type="NCBI Taxonomy" id="1481888"/>
    <lineage>
        <taxon>Eukaryota</taxon>
        <taxon>Sar</taxon>
        <taxon>Alveolata</taxon>
        <taxon>Ciliophora</taxon>
        <taxon>Postciliodesmatophora</taxon>
        <taxon>Heterotrichea</taxon>
        <taxon>Heterotrichida</taxon>
        <taxon>Blepharismidae</taxon>
        <taxon>Blepharisma</taxon>
    </lineage>
</organism>
<dbReference type="GO" id="GO:0006364">
    <property type="term" value="P:rRNA processing"/>
    <property type="evidence" value="ECO:0007669"/>
    <property type="project" value="UniProtKB-KW"/>
</dbReference>
<accession>A0AAU9JXI1</accession>
<dbReference type="PANTHER" id="PTHR23270">
    <property type="entry name" value="PROGRAMMED CELL DEATH PROTEIN 11 PRE-RRNA PROCESSING PROTEIN RRP5"/>
    <property type="match status" value="1"/>
</dbReference>
<evidence type="ECO:0000256" key="2">
    <source>
        <dbReference type="SAM" id="MobiDB-lite"/>
    </source>
</evidence>
<dbReference type="EMBL" id="CAJZBQ010000045">
    <property type="protein sequence ID" value="CAG9328119.1"/>
    <property type="molecule type" value="Genomic_DNA"/>
</dbReference>
<gene>
    <name evidence="3" type="ORF">BSTOLATCC_MIC45577</name>
</gene>
<dbReference type="InterPro" id="IPR011990">
    <property type="entry name" value="TPR-like_helical_dom_sf"/>
</dbReference>
<dbReference type="GO" id="GO:0003723">
    <property type="term" value="F:RNA binding"/>
    <property type="evidence" value="ECO:0007669"/>
    <property type="project" value="TreeGrafter"/>
</dbReference>
<dbReference type="PANTHER" id="PTHR23270:SF10">
    <property type="entry name" value="PROTEIN RRP5 HOMOLOG"/>
    <property type="match status" value="1"/>
</dbReference>
<evidence type="ECO:0000256" key="1">
    <source>
        <dbReference type="ARBA" id="ARBA00022552"/>
    </source>
</evidence>
<dbReference type="GO" id="GO:0032040">
    <property type="term" value="C:small-subunit processome"/>
    <property type="evidence" value="ECO:0007669"/>
    <property type="project" value="TreeGrafter"/>
</dbReference>
<name>A0AAU9JXI1_9CILI</name>
<evidence type="ECO:0000313" key="4">
    <source>
        <dbReference type="Proteomes" id="UP001162131"/>
    </source>
</evidence>
<keyword evidence="1" id="KW-0698">rRNA processing</keyword>
<dbReference type="InterPro" id="IPR045209">
    <property type="entry name" value="Rrp5"/>
</dbReference>
<protein>
    <submittedName>
        <fullName evidence="3">Uncharacterized protein</fullName>
    </submittedName>
</protein>
<comment type="caution">
    <text evidence="3">The sequence shown here is derived from an EMBL/GenBank/DDBJ whole genome shotgun (WGS) entry which is preliminary data.</text>
</comment>